<dbReference type="InterPro" id="IPR044730">
    <property type="entry name" value="RNase_H-like_dom_plant"/>
</dbReference>
<dbReference type="GO" id="GO:0003676">
    <property type="term" value="F:nucleic acid binding"/>
    <property type="evidence" value="ECO:0007669"/>
    <property type="project" value="InterPro"/>
</dbReference>
<dbReference type="GO" id="GO:0004523">
    <property type="term" value="F:RNA-DNA hybrid ribonuclease activity"/>
    <property type="evidence" value="ECO:0007669"/>
    <property type="project" value="InterPro"/>
</dbReference>
<dbReference type="AlphaFoldDB" id="A0A1R3HB72"/>
<name>A0A1R3HB72_9ROSI</name>
<dbReference type="InterPro" id="IPR053151">
    <property type="entry name" value="RNase_H-like"/>
</dbReference>
<protein>
    <recommendedName>
        <fullName evidence="1">RNase H type-1 domain-containing protein</fullName>
    </recommendedName>
</protein>
<gene>
    <name evidence="2" type="ORF">COLO4_30096</name>
</gene>
<dbReference type="InterPro" id="IPR036397">
    <property type="entry name" value="RNaseH_sf"/>
</dbReference>
<feature type="domain" description="RNase H type-1" evidence="1">
    <location>
        <begin position="2"/>
        <end position="51"/>
    </location>
</feature>
<dbReference type="CDD" id="cd06222">
    <property type="entry name" value="RNase_H_like"/>
    <property type="match status" value="1"/>
</dbReference>
<evidence type="ECO:0000313" key="2">
    <source>
        <dbReference type="EMBL" id="OMO67570.1"/>
    </source>
</evidence>
<dbReference type="InterPro" id="IPR012337">
    <property type="entry name" value="RNaseH-like_sf"/>
</dbReference>
<accession>A0A1R3HB72</accession>
<sequence length="137" mass="15112">MNTDGASHGNPSLAGAEGIIRDSQGHFVLGFQKQIGLATSTAAELWAIREGSLMAQLRIQTLQHTFREGNYCVDKLAKTSTLMDDDLVVFEQPPTFISIELFVDVWGTTFPRTCNIRDTHSCCEEGHVPNNDLYPAI</sequence>
<reference evidence="3" key="1">
    <citation type="submission" date="2013-09" db="EMBL/GenBank/DDBJ databases">
        <title>Corchorus olitorius genome sequencing.</title>
        <authorList>
            <person name="Alam M."/>
            <person name="Haque M.S."/>
            <person name="Islam M.S."/>
            <person name="Emdad E.M."/>
            <person name="Islam M.M."/>
            <person name="Ahmed B."/>
            <person name="Halim A."/>
            <person name="Hossen Q.M.M."/>
            <person name="Hossain M.Z."/>
            <person name="Ahmed R."/>
            <person name="Khan M.M."/>
            <person name="Islam R."/>
            <person name="Rashid M.M."/>
            <person name="Khan S.A."/>
            <person name="Rahman M.S."/>
            <person name="Alam M."/>
            <person name="Yahiya A.S."/>
            <person name="Khan M.S."/>
            <person name="Azam M.S."/>
            <person name="Haque T."/>
            <person name="Lashkar M.Z.H."/>
            <person name="Akhand A.I."/>
            <person name="Morshed G."/>
            <person name="Roy S."/>
            <person name="Uddin K.S."/>
            <person name="Rabeya T."/>
            <person name="Hossain A.S."/>
            <person name="Chowdhury A."/>
            <person name="Snigdha A.R."/>
            <person name="Mortoza M.S."/>
            <person name="Matin S.A."/>
            <person name="Hoque S.M.E."/>
            <person name="Islam M.K."/>
            <person name="Roy D.K."/>
            <person name="Haider R."/>
            <person name="Moosa M.M."/>
            <person name="Elias S.M."/>
            <person name="Hasan A.M."/>
            <person name="Jahan S."/>
            <person name="Shafiuddin M."/>
            <person name="Mahmood N."/>
            <person name="Shommy N.S."/>
        </authorList>
    </citation>
    <scope>NUCLEOTIDE SEQUENCE [LARGE SCALE GENOMIC DNA]</scope>
    <source>
        <strain evidence="3">cv. O-4</strain>
    </source>
</reference>
<keyword evidence="3" id="KW-1185">Reference proteome</keyword>
<dbReference type="Proteomes" id="UP000187203">
    <property type="component" value="Unassembled WGS sequence"/>
</dbReference>
<dbReference type="OrthoDB" id="979162at2759"/>
<proteinExistence type="predicted"/>
<dbReference type="Pfam" id="PF13456">
    <property type="entry name" value="RVT_3"/>
    <property type="match status" value="1"/>
</dbReference>
<organism evidence="2 3">
    <name type="scientific">Corchorus olitorius</name>
    <dbReference type="NCBI Taxonomy" id="93759"/>
    <lineage>
        <taxon>Eukaryota</taxon>
        <taxon>Viridiplantae</taxon>
        <taxon>Streptophyta</taxon>
        <taxon>Embryophyta</taxon>
        <taxon>Tracheophyta</taxon>
        <taxon>Spermatophyta</taxon>
        <taxon>Magnoliopsida</taxon>
        <taxon>eudicotyledons</taxon>
        <taxon>Gunneridae</taxon>
        <taxon>Pentapetalae</taxon>
        <taxon>rosids</taxon>
        <taxon>malvids</taxon>
        <taxon>Malvales</taxon>
        <taxon>Malvaceae</taxon>
        <taxon>Grewioideae</taxon>
        <taxon>Apeibeae</taxon>
        <taxon>Corchorus</taxon>
    </lineage>
</organism>
<dbReference type="EMBL" id="AWUE01020590">
    <property type="protein sequence ID" value="OMO67570.1"/>
    <property type="molecule type" value="Genomic_DNA"/>
</dbReference>
<dbReference type="Gene3D" id="3.30.420.10">
    <property type="entry name" value="Ribonuclease H-like superfamily/Ribonuclease H"/>
    <property type="match status" value="1"/>
</dbReference>
<dbReference type="PANTHER" id="PTHR47723:SF19">
    <property type="entry name" value="POLYNUCLEOTIDYL TRANSFERASE, RIBONUCLEASE H-LIKE SUPERFAMILY PROTEIN"/>
    <property type="match status" value="1"/>
</dbReference>
<dbReference type="InterPro" id="IPR002156">
    <property type="entry name" value="RNaseH_domain"/>
</dbReference>
<dbReference type="PANTHER" id="PTHR47723">
    <property type="entry name" value="OS05G0353850 PROTEIN"/>
    <property type="match status" value="1"/>
</dbReference>
<dbReference type="SUPFAM" id="SSF53098">
    <property type="entry name" value="Ribonuclease H-like"/>
    <property type="match status" value="1"/>
</dbReference>
<evidence type="ECO:0000259" key="1">
    <source>
        <dbReference type="Pfam" id="PF13456"/>
    </source>
</evidence>
<evidence type="ECO:0000313" key="3">
    <source>
        <dbReference type="Proteomes" id="UP000187203"/>
    </source>
</evidence>
<comment type="caution">
    <text evidence="2">The sequence shown here is derived from an EMBL/GenBank/DDBJ whole genome shotgun (WGS) entry which is preliminary data.</text>
</comment>